<dbReference type="NCBIfam" id="TIGR03469">
    <property type="entry name" value="HpnB"/>
    <property type="match status" value="1"/>
</dbReference>
<feature type="transmembrane region" description="Helical" evidence="1">
    <location>
        <begin position="349"/>
        <end position="366"/>
    </location>
</feature>
<keyword evidence="1" id="KW-0812">Transmembrane</keyword>
<dbReference type="InterPro" id="IPR029044">
    <property type="entry name" value="Nucleotide-diphossugar_trans"/>
</dbReference>
<keyword evidence="3" id="KW-0328">Glycosyltransferase</keyword>
<accession>A0ABS7VR27</accession>
<evidence type="ECO:0000259" key="2">
    <source>
        <dbReference type="Pfam" id="PF00535"/>
    </source>
</evidence>
<evidence type="ECO:0000256" key="1">
    <source>
        <dbReference type="SAM" id="Phobius"/>
    </source>
</evidence>
<keyword evidence="1" id="KW-0472">Membrane</keyword>
<dbReference type="Proteomes" id="UP000704176">
    <property type="component" value="Unassembled WGS sequence"/>
</dbReference>
<dbReference type="InterPro" id="IPR017832">
    <property type="entry name" value="Glyco_trans_2_hopen-assoc_HpnB"/>
</dbReference>
<proteinExistence type="predicted"/>
<dbReference type="SUPFAM" id="SSF53448">
    <property type="entry name" value="Nucleotide-diphospho-sugar transferases"/>
    <property type="match status" value="1"/>
</dbReference>
<dbReference type="InterPro" id="IPR001173">
    <property type="entry name" value="Glyco_trans_2-like"/>
</dbReference>
<organism evidence="3 4">
    <name type="scientific">Microvirga puerhi</name>
    <dbReference type="NCBI Taxonomy" id="2876078"/>
    <lineage>
        <taxon>Bacteria</taxon>
        <taxon>Pseudomonadati</taxon>
        <taxon>Pseudomonadota</taxon>
        <taxon>Alphaproteobacteria</taxon>
        <taxon>Hyphomicrobiales</taxon>
        <taxon>Methylobacteriaceae</taxon>
        <taxon>Microvirga</taxon>
    </lineage>
</organism>
<dbReference type="Pfam" id="PF00535">
    <property type="entry name" value="Glycos_transf_2"/>
    <property type="match status" value="1"/>
</dbReference>
<gene>
    <name evidence="3" type="ORF">K9B37_17035</name>
</gene>
<dbReference type="PANTHER" id="PTHR43646">
    <property type="entry name" value="GLYCOSYLTRANSFERASE"/>
    <property type="match status" value="1"/>
</dbReference>
<dbReference type="GO" id="GO:0016757">
    <property type="term" value="F:glycosyltransferase activity"/>
    <property type="evidence" value="ECO:0007669"/>
    <property type="project" value="UniProtKB-KW"/>
</dbReference>
<feature type="domain" description="Glycosyltransferase 2-like" evidence="2">
    <location>
        <begin position="52"/>
        <end position="230"/>
    </location>
</feature>
<reference evidence="3 4" key="1">
    <citation type="submission" date="2021-09" db="EMBL/GenBank/DDBJ databases">
        <title>The complete genome sequence of a new microorganism.</title>
        <authorList>
            <person name="Zi Z."/>
        </authorList>
    </citation>
    <scope>NUCLEOTIDE SEQUENCE [LARGE SCALE GENOMIC DNA]</scope>
    <source>
        <strain evidence="3 4">WGZ8</strain>
    </source>
</reference>
<keyword evidence="3" id="KW-0808">Transferase</keyword>
<sequence>MNVATIVSAASLAAWLYLLFGRGHFWCCTEQDGSRALVEGSQPIDQWPSVAVILPARDEADLIAASVGSLLRQDYPGVLTIVVVDDQSTDGTATLARETATRMGATHRLAVIHGTDPPLHWTGKLWAMAQGIAYLDTQSRSPNYVLFTDADIVYGRGTLRQLVEHACACHTVLASTMVKLHCETFAERMLIPAFVFFFQKLYPFAWVNDPRRRTAAAAGGCMLVRPDVLRCAGGIQAICGALIDDCALGALLKREGPIWLGLTDKVRSVRAAPTFSDVGHMVARSAYAQLRYSPLLLLGTLLGMGVVYIAPPLTTILGERTSRSLGLAAWMMMVLAYAPTLRFFRVNRAWGLALPVIASMYMWFTLDSALQHWQGRGGAWKGRFQAARSQHTNQSHKR</sequence>
<comment type="caution">
    <text evidence="3">The sequence shown here is derived from an EMBL/GenBank/DDBJ whole genome shotgun (WGS) entry which is preliminary data.</text>
</comment>
<dbReference type="RefSeq" id="WP_224314740.1">
    <property type="nucleotide sequence ID" value="NZ_JAIRBM010000014.1"/>
</dbReference>
<protein>
    <submittedName>
        <fullName evidence="3">Glycosyltransferase</fullName>
        <ecNumber evidence="3">2.4.-.-</ecNumber>
    </submittedName>
</protein>
<dbReference type="PANTHER" id="PTHR43646:SF3">
    <property type="entry name" value="SLR1566 PROTEIN"/>
    <property type="match status" value="1"/>
</dbReference>
<dbReference type="Gene3D" id="3.90.550.10">
    <property type="entry name" value="Spore Coat Polysaccharide Biosynthesis Protein SpsA, Chain A"/>
    <property type="match status" value="1"/>
</dbReference>
<keyword evidence="1" id="KW-1133">Transmembrane helix</keyword>
<feature type="transmembrane region" description="Helical" evidence="1">
    <location>
        <begin position="325"/>
        <end position="343"/>
    </location>
</feature>
<dbReference type="EC" id="2.4.-.-" evidence="3"/>
<name>A0ABS7VR27_9HYPH</name>
<evidence type="ECO:0000313" key="3">
    <source>
        <dbReference type="EMBL" id="MBZ6077984.1"/>
    </source>
</evidence>
<evidence type="ECO:0000313" key="4">
    <source>
        <dbReference type="Proteomes" id="UP000704176"/>
    </source>
</evidence>
<feature type="transmembrane region" description="Helical" evidence="1">
    <location>
        <begin position="292"/>
        <end position="313"/>
    </location>
</feature>
<dbReference type="EMBL" id="JAIRBM010000014">
    <property type="protein sequence ID" value="MBZ6077984.1"/>
    <property type="molecule type" value="Genomic_DNA"/>
</dbReference>
<keyword evidence="4" id="KW-1185">Reference proteome</keyword>